<dbReference type="GO" id="GO:0044715">
    <property type="term" value="F:8-oxo-dGDP phosphatase activity"/>
    <property type="evidence" value="ECO:0007669"/>
    <property type="project" value="TreeGrafter"/>
</dbReference>
<reference evidence="2 3" key="1">
    <citation type="submission" date="2015-10" db="EMBL/GenBank/DDBJ databases">
        <title>Full genome of DAOMC 229536 Phialocephala scopiformis, a fungal endophyte of spruce producing the potent anti-insectan compound rugulosin.</title>
        <authorList>
            <consortium name="DOE Joint Genome Institute"/>
            <person name="Walker A.K."/>
            <person name="Frasz S.L."/>
            <person name="Seifert K.A."/>
            <person name="Miller J.D."/>
            <person name="Mondo S.J."/>
            <person name="Labutti K."/>
            <person name="Lipzen A."/>
            <person name="Dockter R."/>
            <person name="Kennedy M."/>
            <person name="Grigoriev I.V."/>
            <person name="Spatafora J.W."/>
        </authorList>
    </citation>
    <scope>NUCLEOTIDE SEQUENCE [LARGE SCALE GENOMIC DNA]</scope>
    <source>
        <strain evidence="2 3">CBS 120377</strain>
    </source>
</reference>
<dbReference type="PANTHER" id="PTHR13622:SF8">
    <property type="entry name" value="THIAMIN PYROPHOSPHOKINASE 1"/>
    <property type="match status" value="1"/>
</dbReference>
<sequence>MIPELSSGFRSIVAFPLPQKDLQAYIEKVNSYYHFKVASHHSTLGFVLPFVAEVFARYPGWELNSNSTPRTLTLNAGNTELSRSALVASTLADICAQKHFAVISKWRNELKPAYGPTGEVLFSMERAAVTLLGIVSYGIHMIAYTRCAETDEPKLWISKRSKTVAVYPGLLDNCSLVREAHEEASLPADLVRANAKACGTLSYLHSRNARAGGEIGLLQPDVHFLFECELPADVEPKPFDDEVEWYQLWDIEQIKEGLRMAKFKPSFALVMLDFFVRHGVLNEGNEKDFVEICARLHRTLEFSVGGVTFAQRDSEAKI</sequence>
<dbReference type="EMBL" id="KQ947428">
    <property type="protein sequence ID" value="KUJ10822.1"/>
    <property type="molecule type" value="Genomic_DNA"/>
</dbReference>
<dbReference type="InterPro" id="IPR015797">
    <property type="entry name" value="NUDIX_hydrolase-like_dom_sf"/>
</dbReference>
<dbReference type="GeneID" id="28827562"/>
<proteinExistence type="predicted"/>
<dbReference type="PANTHER" id="PTHR13622">
    <property type="entry name" value="THIAMIN PYROPHOSPHOKINASE"/>
    <property type="match status" value="1"/>
</dbReference>
<gene>
    <name evidence="2" type="ORF">LY89DRAFT_710554</name>
</gene>
<dbReference type="InParanoid" id="A0A194WT75"/>
<evidence type="ECO:0000313" key="3">
    <source>
        <dbReference type="Proteomes" id="UP000070700"/>
    </source>
</evidence>
<dbReference type="PROSITE" id="PS51462">
    <property type="entry name" value="NUDIX"/>
    <property type="match status" value="1"/>
</dbReference>
<dbReference type="InterPro" id="IPR000086">
    <property type="entry name" value="NUDIX_hydrolase_dom"/>
</dbReference>
<dbReference type="Gene3D" id="3.90.79.10">
    <property type="entry name" value="Nucleoside Triphosphate Pyrophosphohydrolase"/>
    <property type="match status" value="1"/>
</dbReference>
<dbReference type="KEGG" id="psco:LY89DRAFT_710554"/>
<protein>
    <recommendedName>
        <fullName evidence="1">Nudix hydrolase domain-containing protein</fullName>
    </recommendedName>
</protein>
<dbReference type="AlphaFoldDB" id="A0A194WT75"/>
<evidence type="ECO:0000313" key="2">
    <source>
        <dbReference type="EMBL" id="KUJ10822.1"/>
    </source>
</evidence>
<keyword evidence="3" id="KW-1185">Reference proteome</keyword>
<accession>A0A194WT75</accession>
<organism evidence="2 3">
    <name type="scientific">Mollisia scopiformis</name>
    <name type="common">Conifer needle endophyte fungus</name>
    <name type="synonym">Phialocephala scopiformis</name>
    <dbReference type="NCBI Taxonomy" id="149040"/>
    <lineage>
        <taxon>Eukaryota</taxon>
        <taxon>Fungi</taxon>
        <taxon>Dikarya</taxon>
        <taxon>Ascomycota</taxon>
        <taxon>Pezizomycotina</taxon>
        <taxon>Leotiomycetes</taxon>
        <taxon>Helotiales</taxon>
        <taxon>Mollisiaceae</taxon>
        <taxon>Mollisia</taxon>
    </lineage>
</organism>
<dbReference type="InterPro" id="IPR031804">
    <property type="entry name" value="DUF4743"/>
</dbReference>
<dbReference type="STRING" id="149040.A0A194WT75"/>
<name>A0A194WT75_MOLSC</name>
<dbReference type="CDD" id="cd03676">
    <property type="entry name" value="NUDIX_Tnr3_like"/>
    <property type="match status" value="1"/>
</dbReference>
<dbReference type="FunCoup" id="A0A194WT75">
    <property type="interactions" value="67"/>
</dbReference>
<dbReference type="RefSeq" id="XP_018065177.1">
    <property type="nucleotide sequence ID" value="XM_018217836.1"/>
</dbReference>
<dbReference type="OrthoDB" id="10261522at2759"/>
<feature type="domain" description="Nudix hydrolase" evidence="1">
    <location>
        <begin position="97"/>
        <end position="273"/>
    </location>
</feature>
<dbReference type="Proteomes" id="UP000070700">
    <property type="component" value="Unassembled WGS sequence"/>
</dbReference>
<dbReference type="SUPFAM" id="SSF55811">
    <property type="entry name" value="Nudix"/>
    <property type="match status" value="1"/>
</dbReference>
<evidence type="ECO:0000259" key="1">
    <source>
        <dbReference type="PROSITE" id="PS51462"/>
    </source>
</evidence>
<dbReference type="Pfam" id="PF15916">
    <property type="entry name" value="DUF4743"/>
    <property type="match status" value="1"/>
</dbReference>